<dbReference type="Proteomes" id="UP000323930">
    <property type="component" value="Unassembled WGS sequence"/>
</dbReference>
<evidence type="ECO:0000259" key="4">
    <source>
        <dbReference type="Pfam" id="PF00703"/>
    </source>
</evidence>
<keyword evidence="9" id="KW-1185">Reference proteome</keyword>
<evidence type="ECO:0000313" key="9">
    <source>
        <dbReference type="Proteomes" id="UP000323930"/>
    </source>
</evidence>
<dbReference type="InterPro" id="IPR036156">
    <property type="entry name" value="Beta-gal/glucu_dom_sf"/>
</dbReference>
<dbReference type="InterPro" id="IPR051913">
    <property type="entry name" value="GH2_Domain-Containing"/>
</dbReference>
<dbReference type="SUPFAM" id="SSF49303">
    <property type="entry name" value="beta-Galactosidase/glucuronidase domain"/>
    <property type="match status" value="1"/>
</dbReference>
<name>A0A5D0IZW3_9FLAO</name>
<dbReference type="Pfam" id="PF02837">
    <property type="entry name" value="Glyco_hydro_2_N"/>
    <property type="match status" value="1"/>
</dbReference>
<dbReference type="AlphaFoldDB" id="A0A5D0IZW3"/>
<dbReference type="InterPro" id="IPR032311">
    <property type="entry name" value="DUF4982"/>
</dbReference>
<dbReference type="InterPro" id="IPR008979">
    <property type="entry name" value="Galactose-bd-like_sf"/>
</dbReference>
<protein>
    <submittedName>
        <fullName evidence="8">Glycoside hydrolase family 2 protein</fullName>
    </submittedName>
</protein>
<sequence>MKNIAIMALLIAFCMGCDNTSYQTIAESKIQFNSGWKFYLVKDSLQNDNEFGKIGFIDKNWENVSLPHTAYIEPLVVNNQWQGECWYRKTFNTPVDLESGQKVFLELEGAMNVSTVWINNKLVTEHSGGYLPVVADITSFLNTNDINTIAIKLNNEDNKFTGPKPLKRLDFNMYGGLYRNAWLHLKNPIHITHPVLAKKASSGGVFITYPKVDEKESVVNIKTHIANESENVEEIVISNKIYFENELVKEVVSSNQVIKPGTSTEYIENIELQLPNLWSPKTPNLYTLKTVVSIGETVLDKQENTFGIRAYTFDEDHQLYINGEKTFLRGVNRHQEYPYVGYALSDNAQYRDAKKIKEAGFNYIRLSHYPHSESFMNACDELGLIVIDAILGWQYYLDDDRFREYCYRSANELILRDRNHPCVLAWEVSLNETKMPMFFMEEMHNIVHTQYPGANVYSSGWMHQVYDIYLQARQHRILHGYHEEIVKQKPYSVSEYGDWEYYSTNAGLNQDKLPNGLRLELSSRQLRGNGEKRLQYQADNVQEAHNDNLSTPAYSDSYWVMYDYNRGYHQELESSGIMDIFRLPKFSYYFYQSQRDISDGGVLKIANYWTKNSPLSFKVYSNYDEVALYLNDKLIDKKHPDTDEISKNLKHPPFSFSIPKFKKGTLRAVGFNNGEPLEETFVKTPEAAMKLKVWLDESGVSATANVNDVLFLYIAAIDQNGTIIPEFTENVNLNITGGEIEILNKEPLKMEAGIAAALIRIKGKTETVNVKAMSKNLEGDYKFEITNKHEE</sequence>
<gene>
    <name evidence="8" type="ORF">FUA24_03560</name>
</gene>
<proteinExistence type="inferred from homology"/>
<evidence type="ECO:0000313" key="8">
    <source>
        <dbReference type="EMBL" id="TYA89224.1"/>
    </source>
</evidence>
<dbReference type="InterPro" id="IPR006103">
    <property type="entry name" value="Glyco_hydro_2_cat"/>
</dbReference>
<dbReference type="Gene3D" id="2.60.40.10">
    <property type="entry name" value="Immunoglobulins"/>
    <property type="match status" value="3"/>
</dbReference>
<feature type="domain" description="Glycosyl hydrolases family 2 sugar binding" evidence="6">
    <location>
        <begin position="63"/>
        <end position="183"/>
    </location>
</feature>
<dbReference type="GO" id="GO:0004553">
    <property type="term" value="F:hydrolase activity, hydrolyzing O-glycosyl compounds"/>
    <property type="evidence" value="ECO:0007669"/>
    <property type="project" value="InterPro"/>
</dbReference>
<dbReference type="InterPro" id="IPR006101">
    <property type="entry name" value="Glyco_hydro_2"/>
</dbReference>
<dbReference type="SUPFAM" id="SSF49785">
    <property type="entry name" value="Galactose-binding domain-like"/>
    <property type="match status" value="1"/>
</dbReference>
<dbReference type="Gene3D" id="2.60.120.260">
    <property type="entry name" value="Galactose-binding domain-like"/>
    <property type="match status" value="1"/>
</dbReference>
<evidence type="ECO:0000256" key="3">
    <source>
        <dbReference type="ARBA" id="ARBA00023295"/>
    </source>
</evidence>
<dbReference type="PANTHER" id="PTHR42732:SF1">
    <property type="entry name" value="BETA-MANNOSIDASE"/>
    <property type="match status" value="1"/>
</dbReference>
<dbReference type="Pfam" id="PF00703">
    <property type="entry name" value="Glyco_hydro_2"/>
    <property type="match status" value="1"/>
</dbReference>
<reference evidence="8 9" key="1">
    <citation type="submission" date="2019-08" db="EMBL/GenBank/DDBJ databases">
        <title>Seonamhaeicola sediminis sp. nov., isolated from marine sediment.</title>
        <authorList>
            <person name="Cao W.R."/>
        </authorList>
    </citation>
    <scope>NUCLEOTIDE SEQUENCE [LARGE SCALE GENOMIC DNA]</scope>
    <source>
        <strain evidence="8 9">B011</strain>
    </source>
</reference>
<accession>A0A5D0IZW3</accession>
<feature type="domain" description="DUF4982" evidence="7">
    <location>
        <begin position="614"/>
        <end position="676"/>
    </location>
</feature>
<dbReference type="PRINTS" id="PR00132">
    <property type="entry name" value="GLHYDRLASE2"/>
</dbReference>
<dbReference type="RefSeq" id="WP_148540090.1">
    <property type="nucleotide sequence ID" value="NZ_VSDQ01000241.1"/>
</dbReference>
<keyword evidence="3" id="KW-0326">Glycosidase</keyword>
<dbReference type="GO" id="GO:0005975">
    <property type="term" value="P:carbohydrate metabolic process"/>
    <property type="evidence" value="ECO:0007669"/>
    <property type="project" value="InterPro"/>
</dbReference>
<evidence type="ECO:0000256" key="2">
    <source>
        <dbReference type="ARBA" id="ARBA00022801"/>
    </source>
</evidence>
<feature type="domain" description="Glycoside hydrolase family 2 immunoglobulin-like beta-sandwich" evidence="4">
    <location>
        <begin position="206"/>
        <end position="309"/>
    </location>
</feature>
<feature type="domain" description="Glycoside hydrolase family 2 catalytic" evidence="5">
    <location>
        <begin position="316"/>
        <end position="437"/>
    </location>
</feature>
<dbReference type="EMBL" id="VSDQ01000241">
    <property type="protein sequence ID" value="TYA89224.1"/>
    <property type="molecule type" value="Genomic_DNA"/>
</dbReference>
<evidence type="ECO:0000256" key="1">
    <source>
        <dbReference type="ARBA" id="ARBA00007401"/>
    </source>
</evidence>
<dbReference type="InterPro" id="IPR013783">
    <property type="entry name" value="Ig-like_fold"/>
</dbReference>
<comment type="caution">
    <text evidence="8">The sequence shown here is derived from an EMBL/GenBank/DDBJ whole genome shotgun (WGS) entry which is preliminary data.</text>
</comment>
<dbReference type="InterPro" id="IPR006102">
    <property type="entry name" value="Ig-like_GH2"/>
</dbReference>
<dbReference type="Pfam" id="PF16355">
    <property type="entry name" value="DUF4982"/>
    <property type="match status" value="1"/>
</dbReference>
<evidence type="ECO:0000259" key="5">
    <source>
        <dbReference type="Pfam" id="PF02836"/>
    </source>
</evidence>
<dbReference type="Pfam" id="PF02836">
    <property type="entry name" value="Glyco_hydro_2_C"/>
    <property type="match status" value="1"/>
</dbReference>
<evidence type="ECO:0000259" key="7">
    <source>
        <dbReference type="Pfam" id="PF16355"/>
    </source>
</evidence>
<dbReference type="InterPro" id="IPR006104">
    <property type="entry name" value="Glyco_hydro_2_N"/>
</dbReference>
<dbReference type="Gene3D" id="3.20.20.80">
    <property type="entry name" value="Glycosidases"/>
    <property type="match status" value="1"/>
</dbReference>
<dbReference type="InterPro" id="IPR017853">
    <property type="entry name" value="GH"/>
</dbReference>
<keyword evidence="2 8" id="KW-0378">Hydrolase</keyword>
<comment type="similarity">
    <text evidence="1">Belongs to the glycosyl hydrolase 2 family.</text>
</comment>
<dbReference type="SUPFAM" id="SSF51445">
    <property type="entry name" value="(Trans)glycosidases"/>
    <property type="match status" value="1"/>
</dbReference>
<evidence type="ECO:0000259" key="6">
    <source>
        <dbReference type="Pfam" id="PF02837"/>
    </source>
</evidence>
<organism evidence="8 9">
    <name type="scientific">Seonamhaeicola marinus</name>
    <dbReference type="NCBI Taxonomy" id="1912246"/>
    <lineage>
        <taxon>Bacteria</taxon>
        <taxon>Pseudomonadati</taxon>
        <taxon>Bacteroidota</taxon>
        <taxon>Flavobacteriia</taxon>
        <taxon>Flavobacteriales</taxon>
        <taxon>Flavobacteriaceae</taxon>
    </lineage>
</organism>
<dbReference type="PANTHER" id="PTHR42732">
    <property type="entry name" value="BETA-GALACTOSIDASE"/>
    <property type="match status" value="1"/>
</dbReference>
<dbReference type="OrthoDB" id="9801077at2"/>